<comment type="caution">
    <text evidence="3">The sequence shown here is derived from an EMBL/GenBank/DDBJ whole genome shotgun (WGS) entry which is preliminary data.</text>
</comment>
<name>A0AAP0MWR8_9ROSI</name>
<dbReference type="Proteomes" id="UP001428341">
    <property type="component" value="Unassembled WGS sequence"/>
</dbReference>
<evidence type="ECO:0000259" key="2">
    <source>
        <dbReference type="Pfam" id="PF24118"/>
    </source>
</evidence>
<evidence type="ECO:0000313" key="3">
    <source>
        <dbReference type="EMBL" id="KAK9223569.1"/>
    </source>
</evidence>
<dbReference type="AlphaFoldDB" id="A0AAP0MWR8"/>
<keyword evidence="4" id="KW-1185">Reference proteome</keyword>
<gene>
    <name evidence="3" type="ORF">WN944_012014</name>
</gene>
<dbReference type="Pfam" id="PF24118">
    <property type="entry name" value="DUF7392"/>
    <property type="match status" value="1"/>
</dbReference>
<dbReference type="InterPro" id="IPR055816">
    <property type="entry name" value="DUF7392"/>
</dbReference>
<feature type="region of interest" description="Disordered" evidence="1">
    <location>
        <begin position="229"/>
        <end position="261"/>
    </location>
</feature>
<proteinExistence type="predicted"/>
<dbReference type="PANTHER" id="PTHR38226:SF3">
    <property type="entry name" value="(WILD MALAYSIAN BANANA) HYPOTHETICAL PROTEIN"/>
    <property type="match status" value="1"/>
</dbReference>
<feature type="domain" description="DUF7392" evidence="2">
    <location>
        <begin position="98"/>
        <end position="209"/>
    </location>
</feature>
<organism evidence="3 4">
    <name type="scientific">Citrus x changshan-huyou</name>
    <dbReference type="NCBI Taxonomy" id="2935761"/>
    <lineage>
        <taxon>Eukaryota</taxon>
        <taxon>Viridiplantae</taxon>
        <taxon>Streptophyta</taxon>
        <taxon>Embryophyta</taxon>
        <taxon>Tracheophyta</taxon>
        <taxon>Spermatophyta</taxon>
        <taxon>Magnoliopsida</taxon>
        <taxon>eudicotyledons</taxon>
        <taxon>Gunneridae</taxon>
        <taxon>Pentapetalae</taxon>
        <taxon>rosids</taxon>
        <taxon>malvids</taxon>
        <taxon>Sapindales</taxon>
        <taxon>Rutaceae</taxon>
        <taxon>Aurantioideae</taxon>
        <taxon>Citrus</taxon>
    </lineage>
</organism>
<protein>
    <recommendedName>
        <fullName evidence="2">DUF7392 domain-containing protein</fullName>
    </recommendedName>
</protein>
<accession>A0AAP0MWR8</accession>
<evidence type="ECO:0000313" key="4">
    <source>
        <dbReference type="Proteomes" id="UP001428341"/>
    </source>
</evidence>
<dbReference type="EMBL" id="JBCGBO010000002">
    <property type="protein sequence ID" value="KAK9223569.1"/>
    <property type="molecule type" value="Genomic_DNA"/>
</dbReference>
<dbReference type="PANTHER" id="PTHR38226">
    <property type="entry name" value="(WILD MALAYSIAN BANANA) HYPOTHETICAL PROTEIN"/>
    <property type="match status" value="1"/>
</dbReference>
<feature type="compositionally biased region" description="Basic and acidic residues" evidence="1">
    <location>
        <begin position="237"/>
        <end position="251"/>
    </location>
</feature>
<sequence length="261" mass="29448">MACFVPFNNRNLDISFFVFRPTVVLVEELVDALKDFSACTETLGCVNSSIFRSIHGNLIIWYAAWMKRSRENKEMLISSLLQMLKSLSNKGVLVEYRFVDAYAGESKEGSCVAKFYTGDVICLNVATSTAGDLNDVSYANLAIFKDRFWKMEGAVSGVCLKLQDIPAVSCLYVWKSLQHCYSWILNADHRKTMVPYLDRFKLDIKYDIFRVVYVSTEAALSWHSNSTSPALTLASEGESKEQRQRRGRSIESYKGSLGLAS</sequence>
<evidence type="ECO:0000256" key="1">
    <source>
        <dbReference type="SAM" id="MobiDB-lite"/>
    </source>
</evidence>
<reference evidence="3 4" key="1">
    <citation type="submission" date="2024-05" db="EMBL/GenBank/DDBJ databases">
        <title>Haplotype-resolved chromosome-level genome assembly of Huyou (Citrus changshanensis).</title>
        <authorList>
            <person name="Miao C."/>
            <person name="Chen W."/>
            <person name="Wu Y."/>
            <person name="Wang L."/>
            <person name="Zhao S."/>
            <person name="Grierson D."/>
            <person name="Xu C."/>
            <person name="Chen K."/>
        </authorList>
    </citation>
    <scope>NUCLEOTIDE SEQUENCE [LARGE SCALE GENOMIC DNA]</scope>
    <source>
        <strain evidence="3">01-14</strain>
        <tissue evidence="3">Leaf</tissue>
    </source>
</reference>